<dbReference type="Proteomes" id="UP000323824">
    <property type="component" value="Chromosome"/>
</dbReference>
<evidence type="ECO:0000259" key="6">
    <source>
        <dbReference type="PROSITE" id="PS50111"/>
    </source>
</evidence>
<feature type="transmembrane region" description="Helical" evidence="5">
    <location>
        <begin position="270"/>
        <end position="288"/>
    </location>
</feature>
<dbReference type="PANTHER" id="PTHR43531:SF11">
    <property type="entry name" value="METHYL-ACCEPTING CHEMOTAXIS PROTEIN 3"/>
    <property type="match status" value="1"/>
</dbReference>
<feature type="coiled-coil region" evidence="4">
    <location>
        <begin position="648"/>
        <end position="675"/>
    </location>
</feature>
<comment type="similarity">
    <text evidence="2">Belongs to the methyl-accepting chemotaxis (MCP) protein family.</text>
</comment>
<keyword evidence="1" id="KW-0145">Chemotaxis</keyword>
<dbReference type="CDD" id="cd11386">
    <property type="entry name" value="MCP_signal"/>
    <property type="match status" value="1"/>
</dbReference>
<dbReference type="SMART" id="SM00304">
    <property type="entry name" value="HAMP"/>
    <property type="match status" value="1"/>
</dbReference>
<evidence type="ECO:0000256" key="4">
    <source>
        <dbReference type="SAM" id="Coils"/>
    </source>
</evidence>
<evidence type="ECO:0000259" key="7">
    <source>
        <dbReference type="PROSITE" id="PS50885"/>
    </source>
</evidence>
<keyword evidence="5" id="KW-1133">Transmembrane helix</keyword>
<reference evidence="8 9" key="2">
    <citation type="submission" date="2019-09" db="EMBL/GenBank/DDBJ databases">
        <title>Complete Genome Sequence and Methylome Analysis of free living Spirochaetas.</title>
        <authorList>
            <person name="Leshcheva N."/>
            <person name="Mikheeva N."/>
        </authorList>
    </citation>
    <scope>NUCLEOTIDE SEQUENCE [LARGE SCALE GENOMIC DNA]</scope>
    <source>
        <strain evidence="8 9">P</strain>
    </source>
</reference>
<dbReference type="InterPro" id="IPR004090">
    <property type="entry name" value="Chemotax_Me-accpt_rcpt"/>
</dbReference>
<evidence type="ECO:0000313" key="9">
    <source>
        <dbReference type="Proteomes" id="UP000323824"/>
    </source>
</evidence>
<dbReference type="SMART" id="SM00283">
    <property type="entry name" value="MA"/>
    <property type="match status" value="1"/>
</dbReference>
<feature type="transmembrane region" description="Helical" evidence="5">
    <location>
        <begin position="57"/>
        <end position="76"/>
    </location>
</feature>
<feature type="coiled-coil region" evidence="4">
    <location>
        <begin position="390"/>
        <end position="424"/>
    </location>
</feature>
<protein>
    <submittedName>
        <fullName evidence="8">Methyl-accepting chemotaxis protein</fullName>
    </submittedName>
</protein>
<feature type="domain" description="Methyl-accepting transducer" evidence="6">
    <location>
        <begin position="392"/>
        <end position="656"/>
    </location>
</feature>
<reference evidence="8 9" key="1">
    <citation type="submission" date="2019-02" db="EMBL/GenBank/DDBJ databases">
        <authorList>
            <person name="Fomenkov A."/>
            <person name="Dubinina G."/>
            <person name="Grabovich M."/>
            <person name="Vincze T."/>
            <person name="Roberts R.J."/>
        </authorList>
    </citation>
    <scope>NUCLEOTIDE SEQUENCE [LARGE SCALE GENOMIC DNA]</scope>
    <source>
        <strain evidence="8 9">P</strain>
    </source>
</reference>
<dbReference type="PROSITE" id="PS50111">
    <property type="entry name" value="CHEMOTAXIS_TRANSDUC_2"/>
    <property type="match status" value="1"/>
</dbReference>
<evidence type="ECO:0000256" key="1">
    <source>
        <dbReference type="ARBA" id="ARBA00022500"/>
    </source>
</evidence>
<keyword evidence="3" id="KW-0807">Transducer</keyword>
<feature type="transmembrane region" description="Helical" evidence="5">
    <location>
        <begin position="189"/>
        <end position="211"/>
    </location>
</feature>
<dbReference type="Pfam" id="PF00672">
    <property type="entry name" value="HAMP"/>
    <property type="match status" value="1"/>
</dbReference>
<keyword evidence="9" id="KW-1185">Reference proteome</keyword>
<evidence type="ECO:0000313" key="8">
    <source>
        <dbReference type="EMBL" id="QEN05963.1"/>
    </source>
</evidence>
<dbReference type="PANTHER" id="PTHR43531">
    <property type="entry name" value="PROTEIN ICFG"/>
    <property type="match status" value="1"/>
</dbReference>
<dbReference type="InterPro" id="IPR003660">
    <property type="entry name" value="HAMP_dom"/>
</dbReference>
<keyword evidence="5" id="KW-0472">Membrane</keyword>
<dbReference type="GO" id="GO:0004888">
    <property type="term" value="F:transmembrane signaling receptor activity"/>
    <property type="evidence" value="ECO:0007669"/>
    <property type="project" value="InterPro"/>
</dbReference>
<dbReference type="CDD" id="cd06225">
    <property type="entry name" value="HAMP"/>
    <property type="match status" value="1"/>
</dbReference>
<gene>
    <name evidence="8" type="ORF">EW093_15085</name>
</gene>
<dbReference type="Gene3D" id="6.10.340.10">
    <property type="match status" value="1"/>
</dbReference>
<dbReference type="OrthoDB" id="366232at2"/>
<dbReference type="PRINTS" id="PR00260">
    <property type="entry name" value="CHEMTRNSDUCR"/>
</dbReference>
<keyword evidence="4" id="KW-0175">Coiled coil</keyword>
<sequence length="678" mass="75359">MRLNSEYPEFRLKVVLTSIIVISASLALTTLSSNLTMGLMHGIVNKERLGISLIKESLLYGLLPGTIIGVILNKYLKPFHDTTYKIFNKEELDTNERDRAIKIITRLNSVIIIMNIFVYLISFIVNLITSPFVLNSFIVSLLYTLSTAAIFSVIEYNIINMSIYKAKSLLKIYTIESSPRKMPIHRKNVILITSLTVFISLTLIDASKMIYTSEMMYEELLHKVVKGDLTLNEARRNYIEETAQFLQVDKSIITFPYDFTKDTKPSVTPIYIIYFFQLLIVTIIFQYTSSLFQRKQLQNLNSKMKEISMGNGDLTKQVEILDYDEVGELTDTINNFLGGLRSLLKEVKNLGSNVKQSANVIKNVLITTEDSTYNIVAANEQTSKSTKDQIEIANETTNNLKEMLESVEQIAQNIETQASFVEQTSSSINEMAANIESVNQTTRSANDLSNNLVTVANKGGEAVNQSIVAVKRVEEFSDEIIQMVSVITNIADKTNLLAMNAAIEAAHAGESGKGFAVVAQEVRKLAEDSSGSAKQISDHIKKMISLVNNGVELSEGAGKALNIVGVDVKHTSQLIDEVSLAMSEQSAGTNEVLGAITSLMDSTQSIREITKLQQSKNVIMNSSIEGLQNSFKQIEQASLEQSNGTKNIQNSVKELKRVILQNEEATNDLEKLLEGFIL</sequence>
<dbReference type="GO" id="GO:0007165">
    <property type="term" value="P:signal transduction"/>
    <property type="evidence" value="ECO:0007669"/>
    <property type="project" value="UniProtKB-KW"/>
</dbReference>
<dbReference type="SUPFAM" id="SSF58104">
    <property type="entry name" value="Methyl-accepting chemotaxis protein (MCP) signaling domain"/>
    <property type="match status" value="1"/>
</dbReference>
<dbReference type="PROSITE" id="PS50885">
    <property type="entry name" value="HAMP"/>
    <property type="match status" value="1"/>
</dbReference>
<dbReference type="InterPro" id="IPR004089">
    <property type="entry name" value="MCPsignal_dom"/>
</dbReference>
<organism evidence="8 9">
    <name type="scientific">Thiospirochaeta perfilievii</name>
    <dbReference type="NCBI Taxonomy" id="252967"/>
    <lineage>
        <taxon>Bacteria</taxon>
        <taxon>Pseudomonadati</taxon>
        <taxon>Spirochaetota</taxon>
        <taxon>Spirochaetia</taxon>
        <taxon>Spirochaetales</taxon>
        <taxon>Spirochaetaceae</taxon>
        <taxon>Thiospirochaeta</taxon>
    </lineage>
</organism>
<feature type="transmembrane region" description="Helical" evidence="5">
    <location>
        <begin position="134"/>
        <end position="159"/>
    </location>
</feature>
<dbReference type="EMBL" id="CP035807">
    <property type="protein sequence ID" value="QEN05963.1"/>
    <property type="molecule type" value="Genomic_DNA"/>
</dbReference>
<feature type="transmembrane region" description="Helical" evidence="5">
    <location>
        <begin position="107"/>
        <end position="128"/>
    </location>
</feature>
<dbReference type="GO" id="GO:0005886">
    <property type="term" value="C:plasma membrane"/>
    <property type="evidence" value="ECO:0007669"/>
    <property type="project" value="TreeGrafter"/>
</dbReference>
<name>A0A5C1QCW4_9SPIO</name>
<dbReference type="AlphaFoldDB" id="A0A5C1QCW4"/>
<feature type="domain" description="HAMP" evidence="7">
    <location>
        <begin position="291"/>
        <end position="345"/>
    </location>
</feature>
<dbReference type="GO" id="GO:0006935">
    <property type="term" value="P:chemotaxis"/>
    <property type="evidence" value="ECO:0007669"/>
    <property type="project" value="UniProtKB-KW"/>
</dbReference>
<dbReference type="InterPro" id="IPR051310">
    <property type="entry name" value="MCP_chemotaxis"/>
</dbReference>
<accession>A0A5C1QCW4</accession>
<evidence type="ECO:0000256" key="2">
    <source>
        <dbReference type="ARBA" id="ARBA00029447"/>
    </source>
</evidence>
<dbReference type="Gene3D" id="1.10.287.950">
    <property type="entry name" value="Methyl-accepting chemotaxis protein"/>
    <property type="match status" value="1"/>
</dbReference>
<dbReference type="KEGG" id="sper:EW093_15085"/>
<keyword evidence="5" id="KW-0812">Transmembrane</keyword>
<evidence type="ECO:0000256" key="5">
    <source>
        <dbReference type="SAM" id="Phobius"/>
    </source>
</evidence>
<dbReference type="Pfam" id="PF00015">
    <property type="entry name" value="MCPsignal"/>
    <property type="match status" value="1"/>
</dbReference>
<feature type="transmembrane region" description="Helical" evidence="5">
    <location>
        <begin position="12"/>
        <end position="37"/>
    </location>
</feature>
<dbReference type="RefSeq" id="WP_149569197.1">
    <property type="nucleotide sequence ID" value="NZ_CP035807.1"/>
</dbReference>
<evidence type="ECO:0000256" key="3">
    <source>
        <dbReference type="PROSITE-ProRule" id="PRU00284"/>
    </source>
</evidence>
<proteinExistence type="inferred from homology"/>